<evidence type="ECO:0000256" key="9">
    <source>
        <dbReference type="ARBA" id="ARBA00023077"/>
    </source>
</evidence>
<keyword evidence="10 12" id="KW-0472">Membrane</keyword>
<comment type="subcellular location">
    <subcellularLocation>
        <location evidence="1 12">Cell outer membrane</location>
        <topology evidence="1 12">Multi-pass membrane protein</topology>
    </subcellularLocation>
</comment>
<evidence type="ECO:0000256" key="8">
    <source>
        <dbReference type="ARBA" id="ARBA00023065"/>
    </source>
</evidence>
<evidence type="ECO:0000256" key="2">
    <source>
        <dbReference type="ARBA" id="ARBA00022448"/>
    </source>
</evidence>
<keyword evidence="7" id="KW-0408">Iron</keyword>
<evidence type="ECO:0000256" key="7">
    <source>
        <dbReference type="ARBA" id="ARBA00023004"/>
    </source>
</evidence>
<dbReference type="Pfam" id="PF00593">
    <property type="entry name" value="TonB_dep_Rec_b-barrel"/>
    <property type="match status" value="1"/>
</dbReference>
<dbReference type="SUPFAM" id="SSF49464">
    <property type="entry name" value="Carboxypeptidase regulatory domain-like"/>
    <property type="match status" value="1"/>
</dbReference>
<evidence type="ECO:0000259" key="14">
    <source>
        <dbReference type="Pfam" id="PF00593"/>
    </source>
</evidence>
<dbReference type="InterPro" id="IPR037066">
    <property type="entry name" value="Plug_dom_sf"/>
</dbReference>
<feature type="domain" description="Secretin/TonB short N-terminal" evidence="15">
    <location>
        <begin position="69"/>
        <end position="118"/>
    </location>
</feature>
<dbReference type="InterPro" id="IPR000531">
    <property type="entry name" value="Beta-barrel_TonB"/>
</dbReference>
<keyword evidence="3 12" id="KW-1134">Transmembrane beta strand</keyword>
<dbReference type="EMBL" id="FXAO01000006">
    <property type="protein sequence ID" value="SMG41413.1"/>
    <property type="molecule type" value="Genomic_DNA"/>
</dbReference>
<name>A0A1X7KJI0_9FLAO</name>
<dbReference type="NCBIfam" id="TIGR04056">
    <property type="entry name" value="OMP_RagA_SusC"/>
    <property type="match status" value="1"/>
</dbReference>
<dbReference type="OrthoDB" id="9768177at2"/>
<protein>
    <submittedName>
        <fullName evidence="17">TonB-linked outer membrane protein, SusC/RagA family</fullName>
    </submittedName>
</protein>
<evidence type="ECO:0000256" key="4">
    <source>
        <dbReference type="ARBA" id="ARBA00022496"/>
    </source>
</evidence>
<keyword evidence="11 12" id="KW-0998">Cell outer membrane</keyword>
<keyword evidence="2 12" id="KW-0813">Transport</keyword>
<dbReference type="InterPro" id="IPR008969">
    <property type="entry name" value="CarboxyPept-like_regulatory"/>
</dbReference>
<dbReference type="InterPro" id="IPR012910">
    <property type="entry name" value="Plug_dom"/>
</dbReference>
<dbReference type="InterPro" id="IPR023997">
    <property type="entry name" value="TonB-dep_OMP_SusC/RagA_CS"/>
</dbReference>
<dbReference type="SUPFAM" id="SSF56935">
    <property type="entry name" value="Porins"/>
    <property type="match status" value="1"/>
</dbReference>
<proteinExistence type="inferred from homology"/>
<dbReference type="InterPro" id="IPR036942">
    <property type="entry name" value="Beta-barrel_TonB_sf"/>
</dbReference>
<dbReference type="NCBIfam" id="TIGR04057">
    <property type="entry name" value="SusC_RagA_signa"/>
    <property type="match status" value="1"/>
</dbReference>
<gene>
    <name evidence="17" type="ORF">SAMN03080602_03009</name>
</gene>
<keyword evidence="6" id="KW-0732">Signal</keyword>
<dbReference type="Gene3D" id="2.60.40.1120">
    <property type="entry name" value="Carboxypeptidase-like, regulatory domain"/>
    <property type="match status" value="1"/>
</dbReference>
<accession>A0A1X7KJI0</accession>
<dbReference type="GO" id="GO:0015344">
    <property type="term" value="F:siderophore uptake transmembrane transporter activity"/>
    <property type="evidence" value="ECO:0007669"/>
    <property type="project" value="TreeGrafter"/>
</dbReference>
<keyword evidence="18" id="KW-1185">Reference proteome</keyword>
<evidence type="ECO:0000313" key="18">
    <source>
        <dbReference type="Proteomes" id="UP000193420"/>
    </source>
</evidence>
<dbReference type="Gene3D" id="2.170.130.10">
    <property type="entry name" value="TonB-dependent receptor, plug domain"/>
    <property type="match status" value="1"/>
</dbReference>
<dbReference type="InterPro" id="IPR039426">
    <property type="entry name" value="TonB-dep_rcpt-like"/>
</dbReference>
<dbReference type="InterPro" id="IPR011662">
    <property type="entry name" value="Secretin/TonB_short_N"/>
</dbReference>
<keyword evidence="8" id="KW-0406">Ion transport</keyword>
<evidence type="ECO:0000256" key="3">
    <source>
        <dbReference type="ARBA" id="ARBA00022452"/>
    </source>
</evidence>
<dbReference type="Pfam" id="PF13715">
    <property type="entry name" value="CarbopepD_reg_2"/>
    <property type="match status" value="1"/>
</dbReference>
<sequence length="1190" mass="131427">MKILLKIRSRLLCPTELSLKMKLTTLLLFIALFNIRANNYAQNTRISLDLKEVSIEKVLNEIESHTEFKFLYNLKDVDISKIVTLKVNKEKVRTILNTLFLNTNVSYEVLDKHIILKRNENKDIKSVPFKTDDTPIQSEVQGIVKDSDGMILAGANVVIKGTTKGVVTDFDGYFSIAVPNSQTVLVFSYIGMETKEVVVGNNTNIDVIMDPSAQKIDEVVVTALGMKREKRALGYAVGEVDSEKINLVPQENALGGLSSRVSGLDIRRSGNDLNAETYVYIRGRTSLSGNDEPLVVVDGSPVGSTAVLGNISAMNIQSVSILKGASAAALYGSRAGNGVILVTTKSGEGLKKGIGVSFSSTVTLNTPYKYFETQDQFTNGQRGIFDEATWQHWYGPGEGGSAVQWNSNGEAVPLKFYKDPQKDYFRTGVTTINDASISGNYDKGSFRLAVSHLKGEGYSPGTELQKLGFRLNTTYKITDNVTVSTNFDVSNPNSDNNPVKVLGGDDQYFDLFNIAPHININDLKGDYWETPNVEQRNVTDGYNNPWFSANERKNKFDKLSGFGNIKLDWEITSNFNAMARVAYSGNYNKVETLKPWSFQGFGGGTTKPTGAYNLDNSSSKESNVDVLFSYDKRFGDFRISPSVGGNILNSEVNTYSSGGDNLVLPGLFTLSNVSRGGLEYSNGTFKKAVYSVYGMATLGYKNMLYLDLTARNDWSSTLPTENSSYFYPSVSGSVLVSEMFQMPSWISLIKIRSGWAEVGKDTDPYLIHPTLTQGFWGDDFTYSLPSSMPNTKLKPEIATSYEVGADLGFFKGRLGLEATYYKTQNKNQILNVNVSPLTGYTSTTINAGNVENYGFEFGLNMVPIRTEDLEWNMNFNFTTQESKLVELVDGIDRVDFGGGTDGGAFTRVGGIIGDMYSPYIKKVEEGEYAGWNLLDSNGRWVDDRARENQIKVGNFNNDFSVGMNTSIRYKNFTLSASFDWRQGGDFFSESMKRMARSGKIEDWQNGISSSTFSGILNANSFPDGAALANEIKSNPIYRDNDVWVGGRNEELGGFEFNGNYNGAFFPGVIDNGDGTYTENFGDVGTKLFDAYRVVESSGSYWRTGYAFMYDASFVKLRDITMTYALPAEVAKFISADNVAISVYAKNVMLWTAAGIGIDPELAYDQGTQGFEKWNVAPWTIPVGLRLNISF</sequence>
<keyword evidence="4" id="KW-0410">Iron transport</keyword>
<feature type="domain" description="TonB-dependent receptor-like beta-barrel" evidence="14">
    <location>
        <begin position="502"/>
        <end position="977"/>
    </location>
</feature>
<dbReference type="Pfam" id="PF07660">
    <property type="entry name" value="STN"/>
    <property type="match status" value="1"/>
</dbReference>
<evidence type="ECO:0000256" key="13">
    <source>
        <dbReference type="RuleBase" id="RU003357"/>
    </source>
</evidence>
<dbReference type="PANTHER" id="PTHR32552:SF89">
    <property type="entry name" value="CATECHOLATE SIDEROPHORE RECEPTOR FIU"/>
    <property type="match status" value="1"/>
</dbReference>
<dbReference type="STRING" id="188872.SAMN03080602_03009"/>
<evidence type="ECO:0000256" key="5">
    <source>
        <dbReference type="ARBA" id="ARBA00022692"/>
    </source>
</evidence>
<evidence type="ECO:0000256" key="10">
    <source>
        <dbReference type="ARBA" id="ARBA00023136"/>
    </source>
</evidence>
<dbReference type="Pfam" id="PF07715">
    <property type="entry name" value="Plug"/>
    <property type="match status" value="1"/>
</dbReference>
<dbReference type="Proteomes" id="UP000193420">
    <property type="component" value="Unassembled WGS sequence"/>
</dbReference>
<dbReference type="PANTHER" id="PTHR32552">
    <property type="entry name" value="FERRICHROME IRON RECEPTOR-RELATED"/>
    <property type="match status" value="1"/>
</dbReference>
<dbReference type="AlphaFoldDB" id="A0A1X7KJI0"/>
<organism evidence="17 18">
    <name type="scientific">Arenibacter troitsensis</name>
    <dbReference type="NCBI Taxonomy" id="188872"/>
    <lineage>
        <taxon>Bacteria</taxon>
        <taxon>Pseudomonadati</taxon>
        <taxon>Bacteroidota</taxon>
        <taxon>Flavobacteriia</taxon>
        <taxon>Flavobacteriales</taxon>
        <taxon>Flavobacteriaceae</taxon>
        <taxon>Arenibacter</taxon>
    </lineage>
</organism>
<evidence type="ECO:0000256" key="11">
    <source>
        <dbReference type="ARBA" id="ARBA00023237"/>
    </source>
</evidence>
<evidence type="ECO:0000256" key="6">
    <source>
        <dbReference type="ARBA" id="ARBA00022729"/>
    </source>
</evidence>
<dbReference type="InterPro" id="IPR023996">
    <property type="entry name" value="TonB-dep_OMP_SusC/RagA"/>
</dbReference>
<evidence type="ECO:0000256" key="1">
    <source>
        <dbReference type="ARBA" id="ARBA00004571"/>
    </source>
</evidence>
<comment type="similarity">
    <text evidence="12 13">Belongs to the TonB-dependent receptor family.</text>
</comment>
<keyword evidence="9 13" id="KW-0798">TonB box</keyword>
<evidence type="ECO:0000259" key="16">
    <source>
        <dbReference type="Pfam" id="PF07715"/>
    </source>
</evidence>
<dbReference type="PROSITE" id="PS52016">
    <property type="entry name" value="TONB_DEPENDENT_REC_3"/>
    <property type="match status" value="1"/>
</dbReference>
<dbReference type="GO" id="GO:0009279">
    <property type="term" value="C:cell outer membrane"/>
    <property type="evidence" value="ECO:0007669"/>
    <property type="project" value="UniProtKB-SubCell"/>
</dbReference>
<evidence type="ECO:0000313" key="17">
    <source>
        <dbReference type="EMBL" id="SMG41413.1"/>
    </source>
</evidence>
<feature type="domain" description="TonB-dependent receptor plug" evidence="16">
    <location>
        <begin position="231"/>
        <end position="339"/>
    </location>
</feature>
<reference evidence="18" key="1">
    <citation type="submission" date="2017-04" db="EMBL/GenBank/DDBJ databases">
        <authorList>
            <person name="Varghese N."/>
            <person name="Submissions S."/>
        </authorList>
    </citation>
    <scope>NUCLEOTIDE SEQUENCE [LARGE SCALE GENOMIC DNA]</scope>
    <source>
        <strain evidence="18">DSM 19835</strain>
    </source>
</reference>
<evidence type="ECO:0000259" key="15">
    <source>
        <dbReference type="Pfam" id="PF07660"/>
    </source>
</evidence>
<dbReference type="Gene3D" id="2.40.170.20">
    <property type="entry name" value="TonB-dependent receptor, beta-barrel domain"/>
    <property type="match status" value="1"/>
</dbReference>
<keyword evidence="5 12" id="KW-0812">Transmembrane</keyword>
<evidence type="ECO:0000256" key="12">
    <source>
        <dbReference type="PROSITE-ProRule" id="PRU01360"/>
    </source>
</evidence>